<feature type="compositionally biased region" description="Pro residues" evidence="1">
    <location>
        <begin position="261"/>
        <end position="276"/>
    </location>
</feature>
<feature type="compositionally biased region" description="Pro residues" evidence="1">
    <location>
        <begin position="295"/>
        <end position="309"/>
    </location>
</feature>
<reference evidence="3" key="1">
    <citation type="submission" date="2021-02" db="EMBL/GenBank/DDBJ databases">
        <authorList>
            <person name="Dougan E. K."/>
            <person name="Rhodes N."/>
            <person name="Thang M."/>
            <person name="Chan C."/>
        </authorList>
    </citation>
    <scope>NUCLEOTIDE SEQUENCE</scope>
</reference>
<dbReference type="OrthoDB" id="440947at2759"/>
<feature type="region of interest" description="Disordered" evidence="1">
    <location>
        <begin position="1"/>
        <end position="22"/>
    </location>
</feature>
<dbReference type="PROSITE" id="PS52031">
    <property type="entry name" value="GG_LECTIN"/>
    <property type="match status" value="1"/>
</dbReference>
<gene>
    <name evidence="3" type="primary">Dnajb7</name>
    <name evidence="3" type="ORF">SPIL2461_LOCUS19513</name>
</gene>
<proteinExistence type="predicted"/>
<feature type="domain" description="ILEI/PANDER" evidence="2">
    <location>
        <begin position="148"/>
        <end position="238"/>
    </location>
</feature>
<organism evidence="3 4">
    <name type="scientific">Symbiodinium pilosum</name>
    <name type="common">Dinoflagellate</name>
    <dbReference type="NCBI Taxonomy" id="2952"/>
    <lineage>
        <taxon>Eukaryota</taxon>
        <taxon>Sar</taxon>
        <taxon>Alveolata</taxon>
        <taxon>Dinophyceae</taxon>
        <taxon>Suessiales</taxon>
        <taxon>Symbiodiniaceae</taxon>
        <taxon>Symbiodinium</taxon>
    </lineage>
</organism>
<dbReference type="Proteomes" id="UP000649617">
    <property type="component" value="Unassembled WGS sequence"/>
</dbReference>
<dbReference type="PANTHER" id="PTHR46396:SF2">
    <property type="entry name" value="ILEI_PANDER DOMAIN-CONTAINING PROTEIN"/>
    <property type="match status" value="1"/>
</dbReference>
<feature type="compositionally biased region" description="Basic and acidic residues" evidence="1">
    <location>
        <begin position="334"/>
        <end position="343"/>
    </location>
</feature>
<evidence type="ECO:0000313" key="4">
    <source>
        <dbReference type="Proteomes" id="UP000649617"/>
    </source>
</evidence>
<feature type="compositionally biased region" description="Low complexity" evidence="1">
    <location>
        <begin position="11"/>
        <end position="22"/>
    </location>
</feature>
<protein>
    <submittedName>
        <fullName evidence="3">Dnajb7 protein</fullName>
    </submittedName>
</protein>
<dbReference type="GO" id="GO:0000139">
    <property type="term" value="C:Golgi membrane"/>
    <property type="evidence" value="ECO:0007669"/>
    <property type="project" value="TreeGrafter"/>
</dbReference>
<dbReference type="GO" id="GO:0047223">
    <property type="term" value="F:beta-1,3-galactosyl-O-glycosyl-glycoprotein beta-1,3-N-acetylglucosaminyltransferase activity"/>
    <property type="evidence" value="ECO:0007669"/>
    <property type="project" value="TreeGrafter"/>
</dbReference>
<dbReference type="AlphaFoldDB" id="A0A812WT36"/>
<evidence type="ECO:0000259" key="2">
    <source>
        <dbReference type="Pfam" id="PF15711"/>
    </source>
</evidence>
<dbReference type="Pfam" id="PF15711">
    <property type="entry name" value="ILEI"/>
    <property type="match status" value="1"/>
</dbReference>
<dbReference type="InterPro" id="IPR052463">
    <property type="entry name" value="O-linked_mannose_GnT"/>
</dbReference>
<dbReference type="EMBL" id="CAJNIZ010044619">
    <property type="protein sequence ID" value="CAE7695679.1"/>
    <property type="molecule type" value="Genomic_DNA"/>
</dbReference>
<dbReference type="PANTHER" id="PTHR46396">
    <property type="entry name" value="PROTEIN O-LINKED-MANNOSE BETA-1,2-N-ACETYLGLUCOSAMINYLTRANSFERASE 1"/>
    <property type="match status" value="1"/>
</dbReference>
<accession>A0A812WT36</accession>
<feature type="region of interest" description="Disordered" evidence="1">
    <location>
        <begin position="42"/>
        <end position="106"/>
    </location>
</feature>
<dbReference type="InterPro" id="IPR039477">
    <property type="entry name" value="ILEI/PANDER_dom"/>
</dbReference>
<name>A0A812WT36_SYMPI</name>
<dbReference type="GO" id="GO:0016266">
    <property type="term" value="P:protein O-linked glycosylation via N-acetyl-galactosamine"/>
    <property type="evidence" value="ECO:0007669"/>
    <property type="project" value="TreeGrafter"/>
</dbReference>
<comment type="caution">
    <text evidence="3">The sequence shown here is derived from an EMBL/GenBank/DDBJ whole genome shotgun (WGS) entry which is preliminary data.</text>
</comment>
<feature type="region of interest" description="Disordered" evidence="1">
    <location>
        <begin position="260"/>
        <end position="347"/>
    </location>
</feature>
<keyword evidence="4" id="KW-1185">Reference proteome</keyword>
<sequence length="372" mass="39228">MEEVLGRVPPSSEETSSLAAETRLLRKQTEELVKEIRLLRESLQRKATPAASPKKAGAVNPAPAVAPAPPVPAPAPAPVPVPPPAPAAPPVSAAPSPPPVSAPSAVPVAEPVSSTTAKVVSAGWGDGNTADFFLNDRKIDIRGEAGRRGLNVVTIDPDTQQVMSRKTYDVWADPQTENTRLAADINSMPDGRVILVACKDSGMENLDARAIAALWSAGATIPGGKEREGYALIGIKGSDALAEEQGGRVEIEGQLPFFVRHPPPLPPSSPSPPPIPVAQQPQEFSPPTWAKEPAAPKPPSTFPTAPPTAEPTQKVRVPKLQVDPQGGVTYQDETVERDGKPEEQGQSWQEVVLMLDKLQAKIKAKRLAGAQP</sequence>
<feature type="compositionally biased region" description="Pro residues" evidence="1">
    <location>
        <begin position="64"/>
        <end position="89"/>
    </location>
</feature>
<evidence type="ECO:0000313" key="3">
    <source>
        <dbReference type="EMBL" id="CAE7695679.1"/>
    </source>
</evidence>
<evidence type="ECO:0000256" key="1">
    <source>
        <dbReference type="SAM" id="MobiDB-lite"/>
    </source>
</evidence>